<reference evidence="2" key="1">
    <citation type="submission" date="2022-06" db="EMBL/GenBank/DDBJ databases">
        <title>Diverse halophilic archaea isolated from saline environments.</title>
        <authorList>
            <person name="Cui H.-L."/>
        </authorList>
    </citation>
    <scope>NUCLEOTIDE SEQUENCE</scope>
    <source>
        <strain evidence="2">WLHS1</strain>
    </source>
</reference>
<feature type="domain" description="Halobacterial output" evidence="1">
    <location>
        <begin position="29"/>
        <end position="98"/>
    </location>
</feature>
<dbReference type="KEGG" id="sawl:NGM29_09260"/>
<proteinExistence type="predicted"/>
<dbReference type="Proteomes" id="UP001056855">
    <property type="component" value="Chromosome"/>
</dbReference>
<dbReference type="EMBL" id="CP100355">
    <property type="protein sequence ID" value="UTF51998.1"/>
    <property type="molecule type" value="Genomic_DNA"/>
</dbReference>
<accession>A0A9E7N7U4</accession>
<keyword evidence="3" id="KW-1185">Reference proteome</keyword>
<dbReference type="AlphaFoldDB" id="A0A9E7N7U4"/>
<dbReference type="RefSeq" id="WP_254155661.1">
    <property type="nucleotide sequence ID" value="NZ_CP100355.1"/>
</dbReference>
<protein>
    <recommendedName>
        <fullName evidence="1">Halobacterial output domain-containing protein</fullName>
    </recommendedName>
</protein>
<dbReference type="GeneID" id="73290232"/>
<evidence type="ECO:0000259" key="1">
    <source>
        <dbReference type="Pfam" id="PF18545"/>
    </source>
</evidence>
<gene>
    <name evidence="2" type="ORF">NGM29_09260</name>
</gene>
<evidence type="ECO:0000313" key="3">
    <source>
        <dbReference type="Proteomes" id="UP001056855"/>
    </source>
</evidence>
<dbReference type="Pfam" id="PF18545">
    <property type="entry name" value="HalOD1"/>
    <property type="match status" value="1"/>
</dbReference>
<sequence>MVSSDREGDAQVSESAAVCLRKTYDWSATAPSFAVIDALATVESVDPAELLTVFETTLYDHADLEAFDIRVRERKSESIAVTISIDRYQVRFDGDELIVSEPNDPSSP</sequence>
<evidence type="ECO:0000313" key="2">
    <source>
        <dbReference type="EMBL" id="UTF51998.1"/>
    </source>
</evidence>
<name>A0A9E7N7U4_9EURY</name>
<dbReference type="InterPro" id="IPR040624">
    <property type="entry name" value="HalOD1"/>
</dbReference>
<organism evidence="2 3">
    <name type="scientific">Natronosalvus rutilus</name>
    <dbReference type="NCBI Taxonomy" id="2953753"/>
    <lineage>
        <taxon>Archaea</taxon>
        <taxon>Methanobacteriati</taxon>
        <taxon>Methanobacteriota</taxon>
        <taxon>Stenosarchaea group</taxon>
        <taxon>Halobacteria</taxon>
        <taxon>Halobacteriales</taxon>
        <taxon>Natrialbaceae</taxon>
        <taxon>Natronosalvus</taxon>
    </lineage>
</organism>